<feature type="domain" description="N-(5'phosphoribosyl) anthranilate isomerase (PRAI)" evidence="10">
    <location>
        <begin position="5"/>
        <end position="220"/>
    </location>
</feature>
<dbReference type="InterPro" id="IPR013785">
    <property type="entry name" value="Aldolase_TIM"/>
</dbReference>
<dbReference type="GO" id="GO:0004640">
    <property type="term" value="F:phosphoribosylanthranilate isomerase activity"/>
    <property type="evidence" value="ECO:0007669"/>
    <property type="project" value="UniProtKB-UniRule"/>
</dbReference>
<evidence type="ECO:0000256" key="2">
    <source>
        <dbReference type="ARBA" id="ARBA00004664"/>
    </source>
</evidence>
<dbReference type="CDD" id="cd00405">
    <property type="entry name" value="PRAI"/>
    <property type="match status" value="1"/>
</dbReference>
<dbReference type="AlphaFoldDB" id="A0A9X7VV79"/>
<keyword evidence="6 9" id="KW-0822">Tryptophan biosynthesis</keyword>
<evidence type="ECO:0000256" key="6">
    <source>
        <dbReference type="ARBA" id="ARBA00022822"/>
    </source>
</evidence>
<dbReference type="PANTHER" id="PTHR42894:SF1">
    <property type="entry name" value="N-(5'-PHOSPHORIBOSYL)ANTHRANILATE ISOMERASE"/>
    <property type="match status" value="1"/>
</dbReference>
<dbReference type="HAMAP" id="MF_00135">
    <property type="entry name" value="PRAI"/>
    <property type="match status" value="1"/>
</dbReference>
<evidence type="ECO:0000259" key="10">
    <source>
        <dbReference type="Pfam" id="PF00697"/>
    </source>
</evidence>
<dbReference type="PANTHER" id="PTHR42894">
    <property type="entry name" value="N-(5'-PHOSPHORIBOSYL)ANTHRANILATE ISOMERASE"/>
    <property type="match status" value="1"/>
</dbReference>
<evidence type="ECO:0000256" key="8">
    <source>
        <dbReference type="ARBA" id="ARBA00023235"/>
    </source>
</evidence>
<dbReference type="Pfam" id="PF00697">
    <property type="entry name" value="PRAI"/>
    <property type="match status" value="1"/>
</dbReference>
<dbReference type="SUPFAM" id="SSF51366">
    <property type="entry name" value="Ribulose-phoshate binding barrel"/>
    <property type="match status" value="1"/>
</dbReference>
<evidence type="ECO:0000313" key="11">
    <source>
        <dbReference type="EMBL" id="QSO45718.1"/>
    </source>
</evidence>
<dbReference type="Proteomes" id="UP000663505">
    <property type="component" value="Chromosome"/>
</dbReference>
<reference evidence="11 12" key="1">
    <citation type="submission" date="2021-02" db="EMBL/GenBank/DDBJ databases">
        <title>Alicyclobacillus curvatus sp. nov. and Alicyclobacillus mengziensis sp. nov., two acidophilic bacteria isolated from acid mine drainage.</title>
        <authorList>
            <person name="Huang Y."/>
        </authorList>
    </citation>
    <scope>NUCLEOTIDE SEQUENCE [LARGE SCALE GENOMIC DNA]</scope>
    <source>
        <strain evidence="11 12">S30H14</strain>
    </source>
</reference>
<comment type="similarity">
    <text evidence="9">Belongs to the TrpF family.</text>
</comment>
<gene>
    <name evidence="9" type="primary">trpF</name>
    <name evidence="11" type="ORF">JZ786_14280</name>
</gene>
<comment type="pathway">
    <text evidence="2 9">Amino-acid biosynthesis; L-tryptophan biosynthesis; L-tryptophan from chorismate: step 3/5.</text>
</comment>
<organism evidence="11 12">
    <name type="scientific">Alicyclobacillus mengziensis</name>
    <dbReference type="NCBI Taxonomy" id="2931921"/>
    <lineage>
        <taxon>Bacteria</taxon>
        <taxon>Bacillati</taxon>
        <taxon>Bacillota</taxon>
        <taxon>Bacilli</taxon>
        <taxon>Bacillales</taxon>
        <taxon>Alicyclobacillaceae</taxon>
        <taxon>Alicyclobacillus</taxon>
    </lineage>
</organism>
<dbReference type="RefSeq" id="WP_206655087.1">
    <property type="nucleotide sequence ID" value="NZ_CP071182.1"/>
</dbReference>
<protein>
    <recommendedName>
        <fullName evidence="4 9">N-(5'-phosphoribosyl)anthranilate isomerase</fullName>
        <shortName evidence="9">PRAI</shortName>
        <ecNumber evidence="3 9">5.3.1.24</ecNumber>
    </recommendedName>
</protein>
<evidence type="ECO:0000256" key="3">
    <source>
        <dbReference type="ARBA" id="ARBA00012572"/>
    </source>
</evidence>
<evidence type="ECO:0000256" key="4">
    <source>
        <dbReference type="ARBA" id="ARBA00022272"/>
    </source>
</evidence>
<proteinExistence type="inferred from homology"/>
<dbReference type="EMBL" id="CP071182">
    <property type="protein sequence ID" value="QSO45718.1"/>
    <property type="molecule type" value="Genomic_DNA"/>
</dbReference>
<dbReference type="EC" id="5.3.1.24" evidence="3 9"/>
<name>A0A9X7VV79_9BACL</name>
<dbReference type="InterPro" id="IPR011060">
    <property type="entry name" value="RibuloseP-bd_barrel"/>
</dbReference>
<comment type="catalytic activity">
    <reaction evidence="1 9">
        <text>N-(5-phospho-beta-D-ribosyl)anthranilate = 1-(2-carboxyphenylamino)-1-deoxy-D-ribulose 5-phosphate</text>
        <dbReference type="Rhea" id="RHEA:21540"/>
        <dbReference type="ChEBI" id="CHEBI:18277"/>
        <dbReference type="ChEBI" id="CHEBI:58613"/>
        <dbReference type="EC" id="5.3.1.24"/>
    </reaction>
</comment>
<keyword evidence="7 9" id="KW-0057">Aromatic amino acid biosynthesis</keyword>
<keyword evidence="5 9" id="KW-0028">Amino-acid biosynthesis</keyword>
<keyword evidence="8 9" id="KW-0413">Isomerase</keyword>
<accession>A0A9X7VV79</accession>
<evidence type="ECO:0000313" key="12">
    <source>
        <dbReference type="Proteomes" id="UP000663505"/>
    </source>
</evidence>
<keyword evidence="12" id="KW-1185">Reference proteome</keyword>
<dbReference type="InterPro" id="IPR001240">
    <property type="entry name" value="PRAI_dom"/>
</dbReference>
<sequence>MIHIKICGLQPGDDLSFTRYREITHVGFILVPASRRYVGPAEIAVMAREVDASCKKVGVYVNDAPATVIDSAKMAGLDVVQLHGNEDLQSCRQLKRAGFQVWKALSMPVAKYGAETLGAQMVEYAPFVDAVLLDAAPPKGAQTSVTGGHGVQFDWARLRAVEDLLQKQSGGVPLPPVWVAGGIRPDNVSSLLQEFTPYGIDVSSGVEVNQRKSIHQIEAMREAVKRHVDRATTG</sequence>
<evidence type="ECO:0000256" key="5">
    <source>
        <dbReference type="ARBA" id="ARBA00022605"/>
    </source>
</evidence>
<evidence type="ECO:0000256" key="1">
    <source>
        <dbReference type="ARBA" id="ARBA00001164"/>
    </source>
</evidence>
<evidence type="ECO:0000256" key="7">
    <source>
        <dbReference type="ARBA" id="ARBA00023141"/>
    </source>
</evidence>
<dbReference type="InterPro" id="IPR044643">
    <property type="entry name" value="TrpF_fam"/>
</dbReference>
<dbReference type="Gene3D" id="3.20.20.70">
    <property type="entry name" value="Aldolase class I"/>
    <property type="match status" value="1"/>
</dbReference>
<evidence type="ECO:0000256" key="9">
    <source>
        <dbReference type="HAMAP-Rule" id="MF_00135"/>
    </source>
</evidence>
<dbReference type="KEGG" id="afx:JZ786_14280"/>
<dbReference type="GO" id="GO:0000162">
    <property type="term" value="P:L-tryptophan biosynthetic process"/>
    <property type="evidence" value="ECO:0007669"/>
    <property type="project" value="UniProtKB-UniRule"/>
</dbReference>